<dbReference type="Pfam" id="PF00455">
    <property type="entry name" value="DeoRC"/>
    <property type="match status" value="1"/>
</dbReference>
<dbReference type="SUPFAM" id="SSF100950">
    <property type="entry name" value="NagB/RpiA/CoA transferase-like"/>
    <property type="match status" value="1"/>
</dbReference>
<evidence type="ECO:0000313" key="7">
    <source>
        <dbReference type="Proteomes" id="UP000603940"/>
    </source>
</evidence>
<reference evidence="6 7" key="1">
    <citation type="journal article" date="2009" name="Int. J. Syst. Evol. Microbiol.">
        <title>Transfer of Teichococcus ludipueritiae and Muricoccus roseus to the genus Roseomonas, as Roseomonas ludipueritiae comb. nov. and Roseomonas rosea comb. nov., respectively, and emended description of the genus Roseomonas.</title>
        <authorList>
            <person name="Sanchez-Porro C."/>
            <person name="Gallego V."/>
            <person name="Busse H.J."/>
            <person name="Kampfer P."/>
            <person name="Ventosa A."/>
        </authorList>
    </citation>
    <scope>NUCLEOTIDE SEQUENCE [LARGE SCALE GENOMIC DNA]</scope>
    <source>
        <strain evidence="6 7">DSM 14915</strain>
    </source>
</reference>
<name>A0ABR7RAR2_9PROT</name>
<evidence type="ECO:0000256" key="2">
    <source>
        <dbReference type="ARBA" id="ARBA00023015"/>
    </source>
</evidence>
<proteinExistence type="predicted"/>
<comment type="caution">
    <text evidence="6">The sequence shown here is derived from an EMBL/GenBank/DDBJ whole genome shotgun (WGS) entry which is preliminary data.</text>
</comment>
<dbReference type="InterPro" id="IPR050313">
    <property type="entry name" value="Carb_Metab_HTH_regulators"/>
</dbReference>
<dbReference type="Pfam" id="PF08220">
    <property type="entry name" value="HTH_DeoR"/>
    <property type="match status" value="1"/>
</dbReference>
<evidence type="ECO:0000259" key="5">
    <source>
        <dbReference type="PROSITE" id="PS51000"/>
    </source>
</evidence>
<dbReference type="InterPro" id="IPR018356">
    <property type="entry name" value="Tscrpt_reg_HTH_DeoR_CS"/>
</dbReference>
<dbReference type="PROSITE" id="PS00894">
    <property type="entry name" value="HTH_DEOR_1"/>
    <property type="match status" value="1"/>
</dbReference>
<dbReference type="RefSeq" id="WP_187779809.1">
    <property type="nucleotide sequence ID" value="NZ_JACTUZ010000094.1"/>
</dbReference>
<sequence length="268" mass="29235">MSGSKVEARHQHILSLIRQRGYASNDELARQLGVTVQTIRRDVNFLAEEGLVTRHHGGAGLVSSVENIAYTERQVLNLPEKTAIAALVAAEIPNRSSLFINIGTTTEAVARALTGHEDLRVITNNLNVATLLARETRFQVIIAGGAVRSHDGGITGQSVCDMLGEFRADYGIIGISGIDEDGSLLDFDYDEVRAARTIMRNSRQVFLVVTHAKFGRRPLVRLGHLSEISALFTDRPPPPAIRQLLSEHGIRLHIAEAPALALDNKTNI</sequence>
<keyword evidence="7" id="KW-1185">Reference proteome</keyword>
<evidence type="ECO:0000313" key="6">
    <source>
        <dbReference type="EMBL" id="MBC9178731.1"/>
    </source>
</evidence>
<keyword evidence="3" id="KW-0238">DNA-binding</keyword>
<dbReference type="InterPro" id="IPR001034">
    <property type="entry name" value="DeoR_HTH"/>
</dbReference>
<keyword evidence="4" id="KW-0804">Transcription</keyword>
<dbReference type="PANTHER" id="PTHR30363:SF4">
    <property type="entry name" value="GLYCEROL-3-PHOSPHATE REGULON REPRESSOR"/>
    <property type="match status" value="1"/>
</dbReference>
<gene>
    <name evidence="6" type="ORF">IBL25_17430</name>
</gene>
<dbReference type="PRINTS" id="PR00037">
    <property type="entry name" value="HTHLACR"/>
</dbReference>
<dbReference type="Gene3D" id="3.30.750.70">
    <property type="entry name" value="4-hydroxybutyrate coenzyme like domains"/>
    <property type="match status" value="1"/>
</dbReference>
<dbReference type="InterPro" id="IPR037171">
    <property type="entry name" value="NagB/RpiA_transferase-like"/>
</dbReference>
<dbReference type="PANTHER" id="PTHR30363">
    <property type="entry name" value="HTH-TYPE TRANSCRIPTIONAL REGULATOR SRLR-RELATED"/>
    <property type="match status" value="1"/>
</dbReference>
<evidence type="ECO:0000256" key="3">
    <source>
        <dbReference type="ARBA" id="ARBA00023125"/>
    </source>
</evidence>
<feature type="domain" description="HTH deoR-type" evidence="5">
    <location>
        <begin position="6"/>
        <end position="61"/>
    </location>
</feature>
<keyword evidence="2" id="KW-0805">Transcription regulation</keyword>
<organism evidence="6 7">
    <name type="scientific">Pseudoroseomonas ludipueritiae</name>
    <dbReference type="NCBI Taxonomy" id="198093"/>
    <lineage>
        <taxon>Bacteria</taxon>
        <taxon>Pseudomonadati</taxon>
        <taxon>Pseudomonadota</taxon>
        <taxon>Alphaproteobacteria</taxon>
        <taxon>Acetobacterales</taxon>
        <taxon>Acetobacteraceae</taxon>
        <taxon>Pseudoroseomonas</taxon>
    </lineage>
</organism>
<dbReference type="Gene3D" id="1.10.10.10">
    <property type="entry name" value="Winged helix-like DNA-binding domain superfamily/Winged helix DNA-binding domain"/>
    <property type="match status" value="1"/>
</dbReference>
<evidence type="ECO:0000256" key="4">
    <source>
        <dbReference type="ARBA" id="ARBA00023163"/>
    </source>
</evidence>
<dbReference type="InterPro" id="IPR036388">
    <property type="entry name" value="WH-like_DNA-bd_sf"/>
</dbReference>
<accession>A0ABR7RAR2</accession>
<dbReference type="InterPro" id="IPR014036">
    <property type="entry name" value="DeoR-like_C"/>
</dbReference>
<protein>
    <submittedName>
        <fullName evidence="6">DeoR family transcriptional regulator</fullName>
    </submittedName>
</protein>
<dbReference type="Proteomes" id="UP000603940">
    <property type="component" value="Unassembled WGS sequence"/>
</dbReference>
<keyword evidence="1" id="KW-0678">Repressor</keyword>
<dbReference type="PROSITE" id="PS51000">
    <property type="entry name" value="HTH_DEOR_2"/>
    <property type="match status" value="1"/>
</dbReference>
<dbReference type="SMART" id="SM00420">
    <property type="entry name" value="HTH_DEOR"/>
    <property type="match status" value="1"/>
</dbReference>
<dbReference type="SMART" id="SM01134">
    <property type="entry name" value="DeoRC"/>
    <property type="match status" value="1"/>
</dbReference>
<dbReference type="InterPro" id="IPR036390">
    <property type="entry name" value="WH_DNA-bd_sf"/>
</dbReference>
<dbReference type="EMBL" id="JACTUZ010000094">
    <property type="protein sequence ID" value="MBC9178731.1"/>
    <property type="molecule type" value="Genomic_DNA"/>
</dbReference>
<evidence type="ECO:0000256" key="1">
    <source>
        <dbReference type="ARBA" id="ARBA00022491"/>
    </source>
</evidence>
<dbReference type="SUPFAM" id="SSF46785">
    <property type="entry name" value="Winged helix' DNA-binding domain"/>
    <property type="match status" value="1"/>
</dbReference>